<proteinExistence type="predicted"/>
<dbReference type="AlphaFoldDB" id="A0A2X2L4G1"/>
<evidence type="ECO:0000313" key="6">
    <source>
        <dbReference type="Proteomes" id="UP000251799"/>
    </source>
</evidence>
<protein>
    <submittedName>
        <fullName evidence="5">Transposase family</fullName>
    </submittedName>
</protein>
<feature type="domain" description="Transposase IS66 zinc-finger binding" evidence="3">
    <location>
        <begin position="128"/>
        <end position="172"/>
    </location>
</feature>
<evidence type="ECO:0000256" key="1">
    <source>
        <dbReference type="SAM" id="Coils"/>
    </source>
</evidence>
<dbReference type="InterPro" id="IPR024474">
    <property type="entry name" value="Znf_dom_IS66"/>
</dbReference>
<dbReference type="InterPro" id="IPR024463">
    <property type="entry name" value="Transposase_TnpC_homeodom"/>
</dbReference>
<dbReference type="PANTHER" id="PTHR33678">
    <property type="entry name" value="BLL1576 PROTEIN"/>
    <property type="match status" value="1"/>
</dbReference>
<dbReference type="Proteomes" id="UP000251799">
    <property type="component" value="Unassembled WGS sequence"/>
</dbReference>
<dbReference type="PANTHER" id="PTHR33678:SF1">
    <property type="entry name" value="BLL1576 PROTEIN"/>
    <property type="match status" value="1"/>
</dbReference>
<dbReference type="Pfam" id="PF13007">
    <property type="entry name" value="LZ_Tnp_IS66"/>
    <property type="match status" value="1"/>
</dbReference>
<dbReference type="NCBIfam" id="NF033517">
    <property type="entry name" value="transpos_IS66"/>
    <property type="match status" value="1"/>
</dbReference>
<keyword evidence="1" id="KW-0175">Coiled coil</keyword>
<dbReference type="Pfam" id="PF03050">
    <property type="entry name" value="DDE_Tnp_IS66"/>
    <property type="match status" value="1"/>
</dbReference>
<gene>
    <name evidence="5" type="ORF">NCTC8576_04751</name>
</gene>
<name>A0A2X2L4G1_SHIBO</name>
<dbReference type="InterPro" id="IPR004291">
    <property type="entry name" value="Transposase_IS66_central"/>
</dbReference>
<evidence type="ECO:0000259" key="3">
    <source>
        <dbReference type="Pfam" id="PF13005"/>
    </source>
</evidence>
<sequence length="410" mass="45776">MDTSLAHENARLRALLQTQQDTIRQMAKYNRLLSQRVAAYASEINRLKALVAKLQRMQFGKSSEKLRAKTERQILEAQERISALQEEMAETLGEQYDPVLPSPLRQSSARKPLPASLPRETRVIRPEEECCPACGGELSSLGCDVSEQLELISSAFKVIETQRPKLACCRCDHIVQAPVPSKPIARSYAGAGLLAHVVAGKYADYLPLYRQSEIYRRQGVELSRATLGRWTGAVAELLEPLYDILRQYVLMPGKVHADDIPVPVQEPGSGKTRTARLWVYVRDDRNAGSEMPPAVWFAYSPDRKGIHPQNHLAGYSGVLQADAYGGYRALYESGRITEALLRIGELYAIEAEVRGCSAEQRLAARKARAAPLMQSLYDWIQQQMKIHSLKMECLHGEHYYPSGNSAGNSV</sequence>
<evidence type="ECO:0000259" key="4">
    <source>
        <dbReference type="Pfam" id="PF13007"/>
    </source>
</evidence>
<evidence type="ECO:0000259" key="2">
    <source>
        <dbReference type="Pfam" id="PF03050"/>
    </source>
</evidence>
<feature type="domain" description="Transposase TnpC homeodomain" evidence="4">
    <location>
        <begin position="46"/>
        <end position="121"/>
    </location>
</feature>
<dbReference type="Pfam" id="PF13005">
    <property type="entry name" value="zf-IS66"/>
    <property type="match status" value="1"/>
</dbReference>
<dbReference type="EMBL" id="UAUR01000008">
    <property type="protein sequence ID" value="SPZ88759.1"/>
    <property type="molecule type" value="Genomic_DNA"/>
</dbReference>
<evidence type="ECO:0000313" key="5">
    <source>
        <dbReference type="EMBL" id="SPZ88759.1"/>
    </source>
</evidence>
<feature type="coiled-coil region" evidence="1">
    <location>
        <begin position="37"/>
        <end position="94"/>
    </location>
</feature>
<dbReference type="InterPro" id="IPR052344">
    <property type="entry name" value="Transposase-related"/>
</dbReference>
<feature type="domain" description="Transposase IS66 central" evidence="2">
    <location>
        <begin position="186"/>
        <end position="339"/>
    </location>
</feature>
<accession>A0A2X2L4G1</accession>
<reference evidence="5 6" key="1">
    <citation type="submission" date="2018-06" db="EMBL/GenBank/DDBJ databases">
        <authorList>
            <consortium name="Pathogen Informatics"/>
            <person name="Doyle S."/>
        </authorList>
    </citation>
    <scope>NUCLEOTIDE SEQUENCE [LARGE SCALE GENOMIC DNA]</scope>
    <source>
        <strain evidence="5 6">NCTC8576</strain>
    </source>
</reference>
<organism evidence="5 6">
    <name type="scientific">Shigella boydii</name>
    <dbReference type="NCBI Taxonomy" id="621"/>
    <lineage>
        <taxon>Bacteria</taxon>
        <taxon>Pseudomonadati</taxon>
        <taxon>Pseudomonadota</taxon>
        <taxon>Gammaproteobacteria</taxon>
        <taxon>Enterobacterales</taxon>
        <taxon>Enterobacteriaceae</taxon>
        <taxon>Shigella</taxon>
    </lineage>
</organism>